<evidence type="ECO:0000313" key="1">
    <source>
        <dbReference type="EMBL" id="SIR29577.1"/>
    </source>
</evidence>
<protein>
    <recommendedName>
        <fullName evidence="3">Tetratricopeptide repeat-containing protein</fullName>
    </recommendedName>
</protein>
<dbReference type="InterPro" id="IPR011990">
    <property type="entry name" value="TPR-like_helical_dom_sf"/>
</dbReference>
<dbReference type="SUPFAM" id="SSF48452">
    <property type="entry name" value="TPR-like"/>
    <property type="match status" value="1"/>
</dbReference>
<dbReference type="PROSITE" id="PS51257">
    <property type="entry name" value="PROKAR_LIPOPROTEIN"/>
    <property type="match status" value="1"/>
</dbReference>
<dbReference type="EMBL" id="FTNC01000019">
    <property type="protein sequence ID" value="SIR29577.1"/>
    <property type="molecule type" value="Genomic_DNA"/>
</dbReference>
<dbReference type="Proteomes" id="UP000185669">
    <property type="component" value="Unassembled WGS sequence"/>
</dbReference>
<name>A0A1N6ZS22_9FIRM</name>
<accession>A0A1N6ZS22</accession>
<sequence length="387" mass="45760">MLKKIIILLFIFVFLSSSCILASDISLENIQKLIAENNNKQALEILTENNLNNNPDLLYYKALLLSWEKEYVESEKILLQLIDDYPERLEFYNHLARIYGWQRKFEKAKKIIARAQQREYSSTRMALLARHAEWQGNWFEAQKLIKIALTKAESNELKNEYQSRLKIINQKIRTELFIKGKFIYSPAARDDISLRLGLEKPLNDGINSEISAGVNHFKDEFNLLLGAEIELAPPLLFNKTNFSSTFNFYQGDSKDKIELNNSLNYFFNSKNRAGISFEIVKDDASYQNLELEYEHRFKKIIMVLKNSSRHYSTGWISDFSQHLDFYYPRDNYLLNFRISHYQDGENLFRVGFEFSNLFSEHKYSFENLNLWFNNQQTGNLDFRLNLR</sequence>
<evidence type="ECO:0008006" key="3">
    <source>
        <dbReference type="Google" id="ProtNLM"/>
    </source>
</evidence>
<proteinExistence type="predicted"/>
<organism evidence="1 2">
    <name type="scientific">Halanaerobium kushneri</name>
    <dbReference type="NCBI Taxonomy" id="56779"/>
    <lineage>
        <taxon>Bacteria</taxon>
        <taxon>Bacillati</taxon>
        <taxon>Bacillota</taxon>
        <taxon>Clostridia</taxon>
        <taxon>Halanaerobiales</taxon>
        <taxon>Halanaerobiaceae</taxon>
        <taxon>Halanaerobium</taxon>
    </lineage>
</organism>
<evidence type="ECO:0000313" key="2">
    <source>
        <dbReference type="Proteomes" id="UP000185669"/>
    </source>
</evidence>
<dbReference type="STRING" id="56779.SAMN05421834_11927"/>
<keyword evidence="2" id="KW-1185">Reference proteome</keyword>
<dbReference type="AlphaFoldDB" id="A0A1N6ZS22"/>
<gene>
    <name evidence="1" type="ORF">SAMN05421834_11927</name>
</gene>
<dbReference type="Gene3D" id="1.25.40.10">
    <property type="entry name" value="Tetratricopeptide repeat domain"/>
    <property type="match status" value="1"/>
</dbReference>
<dbReference type="RefSeq" id="WP_076545632.1">
    <property type="nucleotide sequence ID" value="NZ_FTNC01000019.1"/>
</dbReference>
<reference evidence="2" key="1">
    <citation type="submission" date="2017-01" db="EMBL/GenBank/DDBJ databases">
        <authorList>
            <person name="Varghese N."/>
            <person name="Submissions S."/>
        </authorList>
    </citation>
    <scope>NUCLEOTIDE SEQUENCE [LARGE SCALE GENOMIC DNA]</scope>
    <source>
        <strain evidence="2">ATCC 700103</strain>
    </source>
</reference>
<dbReference type="OrthoDB" id="9777768at2"/>